<organism evidence="7 8">
    <name type="scientific">Enterococcus canis</name>
    <dbReference type="NCBI Taxonomy" id="214095"/>
    <lineage>
        <taxon>Bacteria</taxon>
        <taxon>Bacillati</taxon>
        <taxon>Bacillota</taxon>
        <taxon>Bacilli</taxon>
        <taxon>Lactobacillales</taxon>
        <taxon>Enterococcaceae</taxon>
        <taxon>Enterococcus</taxon>
    </lineage>
</organism>
<dbReference type="CDD" id="cd13585">
    <property type="entry name" value="PBP2_TMBP_like"/>
    <property type="match status" value="1"/>
</dbReference>
<dbReference type="PROSITE" id="PS51257">
    <property type="entry name" value="PROKAR_LIPOPROTEIN"/>
    <property type="match status" value="1"/>
</dbReference>
<evidence type="ECO:0000256" key="1">
    <source>
        <dbReference type="ARBA" id="ARBA00022475"/>
    </source>
</evidence>
<dbReference type="STRING" id="214095.RU97_GL000489"/>
<dbReference type="RefSeq" id="WP_067392528.1">
    <property type="nucleotide sequence ID" value="NZ_JXKH01000001.1"/>
</dbReference>
<proteinExistence type="predicted"/>
<dbReference type="InterPro" id="IPR006059">
    <property type="entry name" value="SBP"/>
</dbReference>
<dbReference type="Gene3D" id="3.40.190.10">
    <property type="entry name" value="Periplasmic binding protein-like II"/>
    <property type="match status" value="1"/>
</dbReference>
<evidence type="ECO:0000256" key="6">
    <source>
        <dbReference type="SAM" id="SignalP"/>
    </source>
</evidence>
<protein>
    <recommendedName>
        <fullName evidence="9">Sugar ABC transporter substrate-binding protein</fullName>
    </recommendedName>
</protein>
<keyword evidence="2 6" id="KW-0732">Signal</keyword>
<name>A0A1L8RKH0_9ENTE</name>
<evidence type="ECO:0000256" key="5">
    <source>
        <dbReference type="ARBA" id="ARBA00023288"/>
    </source>
</evidence>
<feature type="signal peptide" evidence="6">
    <location>
        <begin position="1"/>
        <end position="20"/>
    </location>
</feature>
<keyword evidence="3" id="KW-0472">Membrane</keyword>
<evidence type="ECO:0000256" key="3">
    <source>
        <dbReference type="ARBA" id="ARBA00023136"/>
    </source>
</evidence>
<sequence length="419" mass="46241">MKKSIIGAVLGMASLGLVLAGCGGGDNGGGSSSGDEKQTITYGLWDKAQAPVYEEIAKDFEKENPNITVKFEITPWAQYWTKLETAVTGQNAPDVFWMNIPRVVDYIDNGVLEPLDDLAFNKDKIHDQYLQAYTGADSKLYGVPKDFDTNGLWYNKKMFDDAGIAYPDDTWTWDTWKEVAQKLTDKDKGIYGMAVPATWQGGYYETIYQNEGSPFSEDGKASGFTEPATIEGVEFWYDFVKDGSGTPIELITNTNQTELMLSGKVAMAVDGSYQTPVFFEEEYGKENIDVAPLPKGKVRATTSNSLANVVYAGSKHKEAAKKWVEYLTTEESMKHVAESGTVIPVYEGSQEAWVNAYPDKNLQVFVDAADYAVALPNYKNSSAAIAIEQDSINKAWTGEITVKEACEEIAKKADEILKQ</sequence>
<dbReference type="Pfam" id="PF01547">
    <property type="entry name" value="SBP_bac_1"/>
    <property type="match status" value="1"/>
</dbReference>
<evidence type="ECO:0000313" key="7">
    <source>
        <dbReference type="EMBL" id="OJG20256.1"/>
    </source>
</evidence>
<evidence type="ECO:0000256" key="2">
    <source>
        <dbReference type="ARBA" id="ARBA00022729"/>
    </source>
</evidence>
<feature type="chain" id="PRO_5039433275" description="Sugar ABC transporter substrate-binding protein" evidence="6">
    <location>
        <begin position="21"/>
        <end position="419"/>
    </location>
</feature>
<keyword evidence="4" id="KW-0564">Palmitate</keyword>
<evidence type="ECO:0008006" key="9">
    <source>
        <dbReference type="Google" id="ProtNLM"/>
    </source>
</evidence>
<keyword evidence="8" id="KW-1185">Reference proteome</keyword>
<dbReference type="AlphaFoldDB" id="A0A1L8RKH0"/>
<dbReference type="InterPro" id="IPR050490">
    <property type="entry name" value="Bact_solute-bd_prot1"/>
</dbReference>
<dbReference type="PANTHER" id="PTHR43649">
    <property type="entry name" value="ARABINOSE-BINDING PROTEIN-RELATED"/>
    <property type="match status" value="1"/>
</dbReference>
<evidence type="ECO:0000256" key="4">
    <source>
        <dbReference type="ARBA" id="ARBA00023139"/>
    </source>
</evidence>
<dbReference type="Proteomes" id="UP000181884">
    <property type="component" value="Unassembled WGS sequence"/>
</dbReference>
<accession>A0A1L8RKH0</accession>
<evidence type="ECO:0000313" key="8">
    <source>
        <dbReference type="Proteomes" id="UP000181884"/>
    </source>
</evidence>
<reference evidence="7 8" key="1">
    <citation type="submission" date="2014-12" db="EMBL/GenBank/DDBJ databases">
        <title>Draft genome sequences of 29 type strains of Enterococci.</title>
        <authorList>
            <person name="Zhong Z."/>
            <person name="Sun Z."/>
            <person name="Liu W."/>
            <person name="Zhang W."/>
            <person name="Zhang H."/>
        </authorList>
    </citation>
    <scope>NUCLEOTIDE SEQUENCE [LARGE SCALE GENOMIC DNA]</scope>
    <source>
        <strain evidence="7 8">DSM 17029</strain>
    </source>
</reference>
<dbReference type="PANTHER" id="PTHR43649:SF33">
    <property type="entry name" value="POLYGALACTURONAN_RHAMNOGALACTURONAN-BINDING PROTEIN YTCQ"/>
    <property type="match status" value="1"/>
</dbReference>
<dbReference type="EMBL" id="JXKH01000001">
    <property type="protein sequence ID" value="OJG20256.1"/>
    <property type="molecule type" value="Genomic_DNA"/>
</dbReference>
<comment type="caution">
    <text evidence="7">The sequence shown here is derived from an EMBL/GenBank/DDBJ whole genome shotgun (WGS) entry which is preliminary data.</text>
</comment>
<keyword evidence="5" id="KW-0449">Lipoprotein</keyword>
<dbReference type="SUPFAM" id="SSF53850">
    <property type="entry name" value="Periplasmic binding protein-like II"/>
    <property type="match status" value="1"/>
</dbReference>
<gene>
    <name evidence="7" type="ORF">RU97_GL000489</name>
</gene>
<keyword evidence="1" id="KW-1003">Cell membrane</keyword>